<dbReference type="SUPFAM" id="SSF53098">
    <property type="entry name" value="Ribonuclease H-like"/>
    <property type="match status" value="1"/>
</dbReference>
<dbReference type="InterPro" id="IPR036397">
    <property type="entry name" value="RNaseH_sf"/>
</dbReference>
<evidence type="ECO:0000259" key="3">
    <source>
        <dbReference type="Pfam" id="PF13276"/>
    </source>
</evidence>
<dbReference type="InterPro" id="IPR001584">
    <property type="entry name" value="Integrase_cat-core"/>
</dbReference>
<dbReference type="Pfam" id="PF01527">
    <property type="entry name" value="HTH_Tnp_1"/>
    <property type="match status" value="1"/>
</dbReference>
<dbReference type="Pfam" id="PF00665">
    <property type="entry name" value="rve"/>
    <property type="match status" value="1"/>
</dbReference>
<feature type="domain" description="Integrase catalytic" evidence="2">
    <location>
        <begin position="228"/>
        <end position="312"/>
    </location>
</feature>
<dbReference type="InterPro" id="IPR050900">
    <property type="entry name" value="Transposase_IS3/IS150/IS904"/>
</dbReference>
<dbReference type="NCBIfam" id="NF033516">
    <property type="entry name" value="transpos_IS3"/>
    <property type="match status" value="1"/>
</dbReference>
<feature type="coiled-coil region" evidence="1">
    <location>
        <begin position="59"/>
        <end position="93"/>
    </location>
</feature>
<dbReference type="RefSeq" id="WP_379682572.1">
    <property type="nucleotide sequence ID" value="NZ_JBHLYW010000032.1"/>
</dbReference>
<dbReference type="EMBL" id="JBHLYW010000032">
    <property type="protein sequence ID" value="MFC0080217.1"/>
    <property type="molecule type" value="Genomic_DNA"/>
</dbReference>
<dbReference type="SUPFAM" id="SSF46689">
    <property type="entry name" value="Homeodomain-like"/>
    <property type="match status" value="1"/>
</dbReference>
<dbReference type="InterPro" id="IPR048020">
    <property type="entry name" value="Transpos_IS3"/>
</dbReference>
<dbReference type="InterPro" id="IPR012337">
    <property type="entry name" value="RNaseH-like_sf"/>
</dbReference>
<evidence type="ECO:0000256" key="1">
    <source>
        <dbReference type="SAM" id="Coils"/>
    </source>
</evidence>
<keyword evidence="1" id="KW-0175">Coiled coil</keyword>
<evidence type="ECO:0000313" key="5">
    <source>
        <dbReference type="Proteomes" id="UP001589734"/>
    </source>
</evidence>
<sequence length="373" mass="43518">MKKYDRAFKLNAIQLSYESGNISRTERELGIPVALLCTWRLKYQKFGMASFCGKGHPRLSAEEEKINKLETELKNLELIYEVLKKEKQNIYHDYSLLYKFIERNKGMCSTNKMCEFLRIDSCSYYRWKKKVVSKKIVSKKADFIIQIKKEITNIFFENKQLYGSPKITKALQGKGYKISEGAVGDYMKQLGLSSKAQAKKSVKLIPTVNSSVVPYVLDPEFKCNKISQIWVSTITYLKTTTGYLYLTIILDLHDKKIIGWSLSNNLKSKETSLPAWEMAVVNRKITDGLIFHSCRGMQYANKRFAKTLSFYKTVRRSMSLKGDYNDNAVARDFCNQLKNKFILKNKLLSKKEMRFEIFEYIETWNNKKEIVFI</sequence>
<accession>A0ABV6C1T8</accession>
<dbReference type="PANTHER" id="PTHR46889:SF7">
    <property type="entry name" value="TRANSPOSASE FOR INSERTION SEQUENCE ELEMENT IS904"/>
    <property type="match status" value="1"/>
</dbReference>
<dbReference type="Pfam" id="PF13276">
    <property type="entry name" value="HTH_21"/>
    <property type="match status" value="1"/>
</dbReference>
<comment type="caution">
    <text evidence="4">The sequence shown here is derived from an EMBL/GenBank/DDBJ whole genome shotgun (WGS) entry which is preliminary data.</text>
</comment>
<gene>
    <name evidence="4" type="ORF">ACFFLS_24445</name>
</gene>
<dbReference type="InterPro" id="IPR025948">
    <property type="entry name" value="HTH-like_dom"/>
</dbReference>
<keyword evidence="5" id="KW-1185">Reference proteome</keyword>
<name>A0ABV6C1T8_9FLAO</name>
<feature type="domain" description="HTH-like" evidence="3">
    <location>
        <begin position="147"/>
        <end position="199"/>
    </location>
</feature>
<protein>
    <submittedName>
        <fullName evidence="4">IS3 family transposase</fullName>
    </submittedName>
</protein>
<organism evidence="4 5">
    <name type="scientific">Flavobacterium procerum</name>
    <dbReference type="NCBI Taxonomy" id="1455569"/>
    <lineage>
        <taxon>Bacteria</taxon>
        <taxon>Pseudomonadati</taxon>
        <taxon>Bacteroidota</taxon>
        <taxon>Flavobacteriia</taxon>
        <taxon>Flavobacteriales</taxon>
        <taxon>Flavobacteriaceae</taxon>
        <taxon>Flavobacterium</taxon>
    </lineage>
</organism>
<reference evidence="4 5" key="1">
    <citation type="submission" date="2024-09" db="EMBL/GenBank/DDBJ databases">
        <authorList>
            <person name="Sun Q."/>
            <person name="Mori K."/>
        </authorList>
    </citation>
    <scope>NUCLEOTIDE SEQUENCE [LARGE SCALE GENOMIC DNA]</scope>
    <source>
        <strain evidence="4 5">CGMCC 1.12926</strain>
    </source>
</reference>
<evidence type="ECO:0000259" key="2">
    <source>
        <dbReference type="Pfam" id="PF00665"/>
    </source>
</evidence>
<dbReference type="Gene3D" id="3.30.420.10">
    <property type="entry name" value="Ribonuclease H-like superfamily/Ribonuclease H"/>
    <property type="match status" value="1"/>
</dbReference>
<dbReference type="InterPro" id="IPR002514">
    <property type="entry name" value="Transposase_8"/>
</dbReference>
<dbReference type="Proteomes" id="UP001589734">
    <property type="component" value="Unassembled WGS sequence"/>
</dbReference>
<dbReference type="PANTHER" id="PTHR46889">
    <property type="entry name" value="TRANSPOSASE INSF FOR INSERTION SEQUENCE IS3B-RELATED"/>
    <property type="match status" value="1"/>
</dbReference>
<proteinExistence type="predicted"/>
<evidence type="ECO:0000313" key="4">
    <source>
        <dbReference type="EMBL" id="MFC0080217.1"/>
    </source>
</evidence>
<dbReference type="InterPro" id="IPR009057">
    <property type="entry name" value="Homeodomain-like_sf"/>
</dbReference>